<evidence type="ECO:0000256" key="1">
    <source>
        <dbReference type="SAM" id="MobiDB-lite"/>
    </source>
</evidence>
<dbReference type="InterPro" id="IPR029471">
    <property type="entry name" value="HNH_5"/>
</dbReference>
<dbReference type="GO" id="GO:0004519">
    <property type="term" value="F:endonuclease activity"/>
    <property type="evidence" value="ECO:0007669"/>
    <property type="project" value="UniProtKB-KW"/>
</dbReference>
<dbReference type="Gene3D" id="1.10.30.50">
    <property type="match status" value="1"/>
</dbReference>
<protein>
    <submittedName>
        <fullName evidence="3">HNH endonuclease</fullName>
    </submittedName>
</protein>
<dbReference type="Pfam" id="PF14279">
    <property type="entry name" value="HNH_5"/>
    <property type="match status" value="1"/>
</dbReference>
<gene>
    <name evidence="3" type="ORF">O0S08_43660</name>
</gene>
<dbReference type="EMBL" id="CP114040">
    <property type="protein sequence ID" value="WAS93109.1"/>
    <property type="molecule type" value="Genomic_DNA"/>
</dbReference>
<name>A0ABY7H218_9BACT</name>
<accession>A0ABY7H218</accession>
<feature type="region of interest" description="Disordered" evidence="1">
    <location>
        <begin position="123"/>
        <end position="146"/>
    </location>
</feature>
<reference evidence="3" key="1">
    <citation type="submission" date="2022-11" db="EMBL/GenBank/DDBJ databases">
        <title>Minimal conservation of predation-associated metabolite biosynthetic gene clusters underscores biosynthetic potential of Myxococcota including descriptions for ten novel species: Archangium lansinium sp. nov., Myxococcus landrumus sp. nov., Nannocystis bai.</title>
        <authorList>
            <person name="Ahearne A."/>
            <person name="Stevens C."/>
            <person name="Dowd S."/>
        </authorList>
    </citation>
    <scope>NUCLEOTIDE SEQUENCE</scope>
    <source>
        <strain evidence="3">Fl3</strain>
    </source>
</reference>
<feature type="domain" description="HNH nuclease" evidence="2">
    <location>
        <begin position="35"/>
        <end position="91"/>
    </location>
</feature>
<dbReference type="InterPro" id="IPR003615">
    <property type="entry name" value="HNH_nuc"/>
</dbReference>
<evidence type="ECO:0000313" key="4">
    <source>
        <dbReference type="Proteomes" id="UP001164459"/>
    </source>
</evidence>
<dbReference type="RefSeq" id="WP_269035435.1">
    <property type="nucleotide sequence ID" value="NZ_CP114040.1"/>
</dbReference>
<keyword evidence="3" id="KW-0255">Endonuclease</keyword>
<dbReference type="Proteomes" id="UP001164459">
    <property type="component" value="Chromosome"/>
</dbReference>
<dbReference type="SMART" id="SM00507">
    <property type="entry name" value="HNHc"/>
    <property type="match status" value="1"/>
</dbReference>
<sequence>MRTKQQARGSSRRTQRLLLWCAATDRTFERAVAADGRAVLTGKCIHCNARHTLTEEGAPLTSATIEHIVPRAHGGTDALTNLAIACARCNIGKGHRLDDRPWHDPTLQRVIATLQERRTARMRPAPEWLDLPPLAPAGDGAPDDEA</sequence>
<keyword evidence="3" id="KW-0378">Hydrolase</keyword>
<evidence type="ECO:0000259" key="2">
    <source>
        <dbReference type="SMART" id="SM00507"/>
    </source>
</evidence>
<keyword evidence="3" id="KW-0540">Nuclease</keyword>
<evidence type="ECO:0000313" key="3">
    <source>
        <dbReference type="EMBL" id="WAS93109.1"/>
    </source>
</evidence>
<keyword evidence="4" id="KW-1185">Reference proteome</keyword>
<organism evidence="3 4">
    <name type="scientific">Nannocystis punicea</name>
    <dbReference type="NCBI Taxonomy" id="2995304"/>
    <lineage>
        <taxon>Bacteria</taxon>
        <taxon>Pseudomonadati</taxon>
        <taxon>Myxococcota</taxon>
        <taxon>Polyangia</taxon>
        <taxon>Nannocystales</taxon>
        <taxon>Nannocystaceae</taxon>
        <taxon>Nannocystis</taxon>
    </lineage>
</organism>
<proteinExistence type="predicted"/>
<feature type="compositionally biased region" description="Low complexity" evidence="1">
    <location>
        <begin position="129"/>
        <end position="140"/>
    </location>
</feature>
<dbReference type="CDD" id="cd00085">
    <property type="entry name" value="HNHc"/>
    <property type="match status" value="1"/>
</dbReference>